<sequence length="206" mass="23438">MRVRTASREMLDAAEDAKILDEVERGAVNGAHAESPADIIQDPIQARHWRGPRRRWRHLLEYLVRSTAHRCATAVMLPLVSRVAEEGAPETMCGIHDSAPLHGFQAAQLHVGPSAIIRLRQYSRKFYGRERTDPDVLRVPRREKEVAWRLRLCQQASADPSTLIPPEAGHAKDKHLVRQRAWIRGRRPDPCHGYLVFNFHAVFGSI</sequence>
<proteinExistence type="predicted"/>
<evidence type="ECO:0000313" key="1">
    <source>
        <dbReference type="EMBL" id="RRT80478.1"/>
    </source>
</evidence>
<accession>A0A427AW54</accession>
<reference evidence="1 2" key="1">
    <citation type="journal article" date="2014" name="Agronomy (Basel)">
        <title>A Draft Genome Sequence for Ensete ventricosum, the Drought-Tolerant Tree Against Hunger.</title>
        <authorList>
            <person name="Harrison J."/>
            <person name="Moore K.A."/>
            <person name="Paszkiewicz K."/>
            <person name="Jones T."/>
            <person name="Grant M."/>
            <person name="Ambacheew D."/>
            <person name="Muzemil S."/>
            <person name="Studholme D.J."/>
        </authorList>
    </citation>
    <scope>NUCLEOTIDE SEQUENCE [LARGE SCALE GENOMIC DNA]</scope>
</reference>
<protein>
    <submittedName>
        <fullName evidence="1">Uncharacterized protein</fullName>
    </submittedName>
</protein>
<evidence type="ECO:0000313" key="2">
    <source>
        <dbReference type="Proteomes" id="UP000287651"/>
    </source>
</evidence>
<gene>
    <name evidence="1" type="ORF">B296_00023686</name>
</gene>
<dbReference type="EMBL" id="AMZH03001133">
    <property type="protein sequence ID" value="RRT80478.1"/>
    <property type="molecule type" value="Genomic_DNA"/>
</dbReference>
<dbReference type="AlphaFoldDB" id="A0A427AW54"/>
<comment type="caution">
    <text evidence="1">The sequence shown here is derived from an EMBL/GenBank/DDBJ whole genome shotgun (WGS) entry which is preliminary data.</text>
</comment>
<dbReference type="Proteomes" id="UP000287651">
    <property type="component" value="Unassembled WGS sequence"/>
</dbReference>
<name>A0A427AW54_ENSVE</name>
<organism evidence="1 2">
    <name type="scientific">Ensete ventricosum</name>
    <name type="common">Abyssinian banana</name>
    <name type="synonym">Musa ensete</name>
    <dbReference type="NCBI Taxonomy" id="4639"/>
    <lineage>
        <taxon>Eukaryota</taxon>
        <taxon>Viridiplantae</taxon>
        <taxon>Streptophyta</taxon>
        <taxon>Embryophyta</taxon>
        <taxon>Tracheophyta</taxon>
        <taxon>Spermatophyta</taxon>
        <taxon>Magnoliopsida</taxon>
        <taxon>Liliopsida</taxon>
        <taxon>Zingiberales</taxon>
        <taxon>Musaceae</taxon>
        <taxon>Ensete</taxon>
    </lineage>
</organism>